<dbReference type="InterPro" id="IPR014395">
    <property type="entry name" value="Pen/GL7ACA/AHL_acylase"/>
</dbReference>
<name>A0ABQ3XVG9_9ACTN</name>
<dbReference type="InterPro" id="IPR023343">
    <property type="entry name" value="Penicillin_amidase_dom1"/>
</dbReference>
<dbReference type="Gene3D" id="2.30.120.10">
    <property type="match status" value="1"/>
</dbReference>
<dbReference type="PANTHER" id="PTHR34218:SF4">
    <property type="entry name" value="ACYL-HOMOSERINE LACTONE ACYLASE QUIP"/>
    <property type="match status" value="1"/>
</dbReference>
<dbReference type="InterPro" id="IPR002692">
    <property type="entry name" value="S45"/>
</dbReference>
<evidence type="ECO:0000256" key="3">
    <source>
        <dbReference type="ARBA" id="ARBA00023145"/>
    </source>
</evidence>
<dbReference type="InterPro" id="IPR043146">
    <property type="entry name" value="Penicillin_amidase_N_B-knob"/>
</dbReference>
<sequence length="593" mass="65255">MKVLRDAYGIPHLRADSVDELAFLQGRVTAADRGRQLEVERRRSEGLLAELVGAEGLAWDRFARRARVDDTARKAYDNVDERTQAWLTAYGEGVRSAGLTWHAWTPLGVFLARHILFASFPWKLFNAHVARTLGEDKLAWFDPEGPGETGSNAWAVPGEIAGDPHRQIELPGVYQQVRLACPEFDVAGLAFPGVPGVQHFGQTETVAWAVTNAQADYQDLYLEELHGDQARGPEGWEPVMRHVETIPVKDGPDEVVEIVETARGPIIDQSLSLRTPSRVDLELGFAALLPLLRARTVDDVADALTGWVEPVNSILTADTSGRVLQLTVGRVPLRDDRNKVLPVPAWESAYAWKPGYVPMTREQVSGSAVNANDRRPDTEAYGVSFSSKARARRIRELLDAGAPPERIHMDTTMPADSVEAGRRAAIRAEVARRLYEHPRVAALAEPTGFDEIFGVDPRGKVGLMQDSLLAGLGLTAADLVDPATITSGRWGERHLLDPVRLPGMTAEIPRTELSGERDDVLCTTSVPGVSDLCRKGPVARYVWDVRDRARSRWIVPFGAHGDPGSPHFLDQLPLWAAGRLVPLVSDWSELTEE</sequence>
<keyword evidence="5" id="KW-1185">Reference proteome</keyword>
<dbReference type="Proteomes" id="UP000609879">
    <property type="component" value="Unassembled WGS sequence"/>
</dbReference>
<keyword evidence="3" id="KW-0865">Zymogen</keyword>
<comment type="similarity">
    <text evidence="1">Belongs to the peptidase S45 family.</text>
</comment>
<gene>
    <name evidence="4" type="ORF">Ade02nite_03830</name>
</gene>
<evidence type="ECO:0000256" key="2">
    <source>
        <dbReference type="ARBA" id="ARBA00022801"/>
    </source>
</evidence>
<reference evidence="4 5" key="1">
    <citation type="submission" date="2021-01" db="EMBL/GenBank/DDBJ databases">
        <title>Whole genome shotgun sequence of Actinoplanes deccanensis NBRC 13994.</title>
        <authorList>
            <person name="Komaki H."/>
            <person name="Tamura T."/>
        </authorList>
    </citation>
    <scope>NUCLEOTIDE SEQUENCE [LARGE SCALE GENOMIC DNA]</scope>
    <source>
        <strain evidence="4 5">NBRC 13994</strain>
    </source>
</reference>
<dbReference type="PIRSF" id="PIRSF001227">
    <property type="entry name" value="Pen_acylase"/>
    <property type="match status" value="1"/>
</dbReference>
<dbReference type="Gene3D" id="3.60.20.10">
    <property type="entry name" value="Glutamine Phosphoribosylpyrophosphate, subunit 1, domain 1"/>
    <property type="match status" value="2"/>
</dbReference>
<evidence type="ECO:0008006" key="6">
    <source>
        <dbReference type="Google" id="ProtNLM"/>
    </source>
</evidence>
<proteinExistence type="inferred from homology"/>
<organism evidence="4 5">
    <name type="scientific">Paractinoplanes deccanensis</name>
    <dbReference type="NCBI Taxonomy" id="113561"/>
    <lineage>
        <taxon>Bacteria</taxon>
        <taxon>Bacillati</taxon>
        <taxon>Actinomycetota</taxon>
        <taxon>Actinomycetes</taxon>
        <taxon>Micromonosporales</taxon>
        <taxon>Micromonosporaceae</taxon>
        <taxon>Paractinoplanes</taxon>
    </lineage>
</organism>
<dbReference type="Pfam" id="PF01804">
    <property type="entry name" value="Penicil_amidase"/>
    <property type="match status" value="2"/>
</dbReference>
<protein>
    <recommendedName>
        <fullName evidence="6">Penicillin amidase</fullName>
    </recommendedName>
</protein>
<comment type="caution">
    <text evidence="4">The sequence shown here is derived from an EMBL/GenBank/DDBJ whole genome shotgun (WGS) entry which is preliminary data.</text>
</comment>
<evidence type="ECO:0000313" key="5">
    <source>
        <dbReference type="Proteomes" id="UP000609879"/>
    </source>
</evidence>
<dbReference type="PANTHER" id="PTHR34218">
    <property type="entry name" value="PEPTIDASE S45 PENICILLIN AMIDASE"/>
    <property type="match status" value="1"/>
</dbReference>
<dbReference type="RefSeq" id="WP_203759728.1">
    <property type="nucleotide sequence ID" value="NZ_BAAABO010000004.1"/>
</dbReference>
<keyword evidence="2" id="KW-0378">Hydrolase</keyword>
<dbReference type="Gene3D" id="1.10.439.10">
    <property type="entry name" value="Penicillin Amidohydrolase, domain 1"/>
    <property type="match status" value="1"/>
</dbReference>
<accession>A0ABQ3XVG9</accession>
<dbReference type="InterPro" id="IPR029055">
    <property type="entry name" value="Ntn_hydrolases_N"/>
</dbReference>
<evidence type="ECO:0000313" key="4">
    <source>
        <dbReference type="EMBL" id="GID71742.1"/>
    </source>
</evidence>
<dbReference type="EMBL" id="BOMI01000005">
    <property type="protein sequence ID" value="GID71742.1"/>
    <property type="molecule type" value="Genomic_DNA"/>
</dbReference>
<dbReference type="SUPFAM" id="SSF56235">
    <property type="entry name" value="N-terminal nucleophile aminohydrolases (Ntn hydrolases)"/>
    <property type="match status" value="1"/>
</dbReference>
<evidence type="ECO:0000256" key="1">
    <source>
        <dbReference type="ARBA" id="ARBA00006586"/>
    </source>
</evidence>